<protein>
    <submittedName>
        <fullName evidence="1">Uncharacterized protein</fullName>
    </submittedName>
</protein>
<comment type="caution">
    <text evidence="1">The sequence shown here is derived from an EMBL/GenBank/DDBJ whole genome shotgun (WGS) entry which is preliminary data.</text>
</comment>
<keyword evidence="2" id="KW-1185">Reference proteome</keyword>
<evidence type="ECO:0000313" key="2">
    <source>
        <dbReference type="Proteomes" id="UP001159042"/>
    </source>
</evidence>
<dbReference type="Proteomes" id="UP001159042">
    <property type="component" value="Unassembled WGS sequence"/>
</dbReference>
<accession>A0AAV8VAC3</accession>
<name>A0AAV8VAC3_9CUCU</name>
<gene>
    <name evidence="1" type="ORF">NQ315_003664</name>
</gene>
<dbReference type="EMBL" id="JANEYG010000229">
    <property type="protein sequence ID" value="KAJ8910971.1"/>
    <property type="molecule type" value="Genomic_DNA"/>
</dbReference>
<evidence type="ECO:0000313" key="1">
    <source>
        <dbReference type="EMBL" id="KAJ8910971.1"/>
    </source>
</evidence>
<organism evidence="1 2">
    <name type="scientific">Exocentrus adspersus</name>
    <dbReference type="NCBI Taxonomy" id="1586481"/>
    <lineage>
        <taxon>Eukaryota</taxon>
        <taxon>Metazoa</taxon>
        <taxon>Ecdysozoa</taxon>
        <taxon>Arthropoda</taxon>
        <taxon>Hexapoda</taxon>
        <taxon>Insecta</taxon>
        <taxon>Pterygota</taxon>
        <taxon>Neoptera</taxon>
        <taxon>Endopterygota</taxon>
        <taxon>Coleoptera</taxon>
        <taxon>Polyphaga</taxon>
        <taxon>Cucujiformia</taxon>
        <taxon>Chrysomeloidea</taxon>
        <taxon>Cerambycidae</taxon>
        <taxon>Lamiinae</taxon>
        <taxon>Acanthocinini</taxon>
        <taxon>Exocentrus</taxon>
    </lineage>
</organism>
<reference evidence="1 2" key="1">
    <citation type="journal article" date="2023" name="Insect Mol. Biol.">
        <title>Genome sequencing provides insights into the evolution of gene families encoding plant cell wall-degrading enzymes in longhorned beetles.</title>
        <authorList>
            <person name="Shin N.R."/>
            <person name="Okamura Y."/>
            <person name="Kirsch R."/>
            <person name="Pauchet Y."/>
        </authorList>
    </citation>
    <scope>NUCLEOTIDE SEQUENCE [LARGE SCALE GENOMIC DNA]</scope>
    <source>
        <strain evidence="1">EAD_L_NR</strain>
    </source>
</reference>
<dbReference type="AlphaFoldDB" id="A0AAV8VAC3"/>
<sequence length="191" mass="21327">MGKASSSAIMLASTTLSSSILSESETERYCIDTTPSSSTVTASEARELFPTVNTSSSTSEEIKTEIRTRKRRYPMHFGECKSSDMDNPKQAKINWQIAKKKIHIQDRKIRSLQQSNRRLKSRIYNLNSLLTLLKQKYSLTETAGSLITFCTTYLAKCVIIKFCDPAILTFLRGSVCNIAIFGDFAFAIAAV</sequence>
<proteinExistence type="predicted"/>